<accession>A0A1C4Z0E5</accession>
<dbReference type="InterPro" id="IPR007235">
    <property type="entry name" value="Glyco_trans_28_C"/>
</dbReference>
<dbReference type="AlphaFoldDB" id="A0A1C4Z0E5"/>
<evidence type="ECO:0000313" key="2">
    <source>
        <dbReference type="EMBL" id="SCF26430.1"/>
    </source>
</evidence>
<keyword evidence="3" id="KW-1185">Reference proteome</keyword>
<dbReference type="Proteomes" id="UP000198242">
    <property type="component" value="Chromosome I"/>
</dbReference>
<sequence length="344" mass="37642">MTWHPATVISSRGASGFRQSHPLERKLANDVTTLLVASTGGHLAELHDLLPRLGLCDDCVWATFDSPQSRSLLDGQEVIHLPPAATRDLGGALRDLLAARGLLRGGRFSRVVSTGASVAVSCFLPASRHGIACHYIESAARRKGPSLTGRLVARVPRTRLYTQSRRWAGGRWRYGGSVFDGYQASRLATPRPVSRVVVALGTHERFGFPRLLARLLKVLPPEAEVLWQVGSTRVPRMPAGARVQVPYAEMQQAMREADVVVTHAGVGSALAALRAGRRAIHVPRRRRHREHVDDHQVELARHLDRRGLVVAREADALTVEDLVEAASWTVARTGSVGPFQWTPT</sequence>
<reference evidence="3" key="1">
    <citation type="submission" date="2016-06" db="EMBL/GenBank/DDBJ databases">
        <authorList>
            <person name="Varghese N."/>
            <person name="Submissions Spin"/>
        </authorList>
    </citation>
    <scope>NUCLEOTIDE SEQUENCE [LARGE SCALE GENOMIC DNA]</scope>
    <source>
        <strain evidence="3">DSM 43909</strain>
    </source>
</reference>
<dbReference type="Gene3D" id="3.40.50.2000">
    <property type="entry name" value="Glycogen Phosphorylase B"/>
    <property type="match status" value="1"/>
</dbReference>
<protein>
    <submittedName>
        <fullName evidence="2">UDP-N-acetylglucosamine transferase subunit ALG13</fullName>
    </submittedName>
</protein>
<gene>
    <name evidence="2" type="ORF">GA0074695_4939</name>
</gene>
<feature type="domain" description="Glycosyl transferase family 28 C-terminal" evidence="1">
    <location>
        <begin position="241"/>
        <end position="310"/>
    </location>
</feature>
<dbReference type="EMBL" id="LT607411">
    <property type="protein sequence ID" value="SCF26430.1"/>
    <property type="molecule type" value="Genomic_DNA"/>
</dbReference>
<evidence type="ECO:0000313" key="3">
    <source>
        <dbReference type="Proteomes" id="UP000198242"/>
    </source>
</evidence>
<dbReference type="SUPFAM" id="SSF53756">
    <property type="entry name" value="UDP-Glycosyltransferase/glycogen phosphorylase"/>
    <property type="match status" value="1"/>
</dbReference>
<keyword evidence="2" id="KW-0808">Transferase</keyword>
<organism evidence="2 3">
    <name type="scientific">Micromonospora viridifaciens</name>
    <dbReference type="NCBI Taxonomy" id="1881"/>
    <lineage>
        <taxon>Bacteria</taxon>
        <taxon>Bacillati</taxon>
        <taxon>Actinomycetota</taxon>
        <taxon>Actinomycetes</taxon>
        <taxon>Micromonosporales</taxon>
        <taxon>Micromonosporaceae</taxon>
        <taxon>Micromonospora</taxon>
    </lineage>
</organism>
<dbReference type="RefSeq" id="WP_197698284.1">
    <property type="nucleotide sequence ID" value="NZ_LT607411.1"/>
</dbReference>
<name>A0A1C4Z0E5_MICVI</name>
<evidence type="ECO:0000259" key="1">
    <source>
        <dbReference type="Pfam" id="PF04101"/>
    </source>
</evidence>
<dbReference type="Pfam" id="PF04101">
    <property type="entry name" value="Glyco_tran_28_C"/>
    <property type="match status" value="1"/>
</dbReference>
<dbReference type="GO" id="GO:0016758">
    <property type="term" value="F:hexosyltransferase activity"/>
    <property type="evidence" value="ECO:0007669"/>
    <property type="project" value="InterPro"/>
</dbReference>
<proteinExistence type="predicted"/>